<dbReference type="OrthoDB" id="241340at2759"/>
<comment type="function">
    <text evidence="7">S-adenosyl-L-methionine-dependent 2'-O-ribose methyltransferase that catalyzes the formation of 2'-O-methylguanosine at position 18 (Gm18) in a subset of tRNA. Selectively mediates Gm18 methylation of tRNAGln-TTG/CTG and tRNASer-TGA/GCT. Gm18 modification can enhance the stability of modified tRNAs.</text>
</comment>
<dbReference type="InterPro" id="IPR044748">
    <property type="entry name" value="Trm3/TARBP1_C"/>
</dbReference>
<dbReference type="PANTHER" id="PTHR12029:SF11">
    <property type="entry name" value="METHYLTRANSFERASE TARBP1-RELATED"/>
    <property type="match status" value="1"/>
</dbReference>
<sequence length="1419" mass="157335">MEWVAQVEAAYGLCQKRQVSSDDDLALLALGLVSSMASGHLAAKCADASLLAILLPVADRIQDANYMRFACAVMEQSLELLHEESPAAVLGVLEPLVQTICVPLLTSDATPAVVVDPVLRLLLYALGLPSSSSAPWIGHLEGTLLSSFAETGGVDVAWLGPVVEILFQRRLVSSGFVRSIVDVCKTILCQGDYAHFRQAVFGCIVPQILSYDDGASATLLTEHIFASHDRMQLHDVLLILCQVAPSAPRITAAPAFHTIVRHGMDRNDMMVRKMALHLLHVSLAAESQRVHASWTEFVQCFEVVHFHQEQHLLEQVWPRITALLTSSLVAAAAFDDLFAHPLPFEWFQSILNRCWQHDNPVVRRLTLVESMKAVVNADALQGTLAPSAVEFLTRDLLLALNDPFLYKHDKYQVKATAISFLAAFLTHATTTSQLSPLAYVTAVQSAIFGDDVRGNSPDALLAMLSAFQHLDSRLRIDAPTWSILRYMVQAHVLQSFPHSMKVLLPLLQHMLLALTPSLPLDVLLRVLALFPTNHLAAHRTEFGAYLRPYAPLIDAAFASYLAHETAAPSPGYLARLYLLAPLSLNWAATKDDVLHLSALFRALHEVSPQTLVTESLLAAFTPGLAQLSQWLTSPTETNDVELNEQMSVVYLVAHLALHRMLATGNCDFALQLNDVLATGLTCTSPKTQALGLSALELVASEGMLLDSMAVFDPMTLVPTLLRLTPARGSFVHVSVKAKFGILASVLETCWALETSLLRETLNVVLDGLSTAGSDPSILEAMARVLGRVLPYTVCSISDAEERDLQIDVVFAQVWAAYMDSRKPDGLSYAVVQCLFQPRLVTLAEPSTTLKEWFHKWASWAETGKRPNVMYHLATTLCGIWRQYPQSATSYLDELVRLLLYKEPSVDEKERMIYLDESAPLKTKFVRFVALAFVEDAPNECAPIMDALIEKLLNLQRTPAFAKPQMINSDGFGKQLRSWQALCILSRYLRADTIQAVHEQLWRGAFLNHNLPQIRYYVEIFCMRVCVLFPASSFPYVHALLSDMHLMPQLSASTLLIAGSVLRWLPVEASPELHLKTLQLMAPWLNSAHGHTRTIVQFVMTSLLPYFLAHPTLSPEVSFLEATLRFLSTNKECKRMFRRQTAQMASFLPEKECVLEGLLDHPLNEFDEIVPVSVLCQIKETLSAAYAQFLHEDKAHGGQYQTNVAEAKRLATAPTTELAKEASASSGIVQRKIDPHATGFLEDMLAMYQSENMREKQVNARRARRQSVVVCASLVDKLPNVAGLARTCEIFNASKLLVPNMAMTQDIVFRQISVTADKWVPMEEVKPDMVRAYCRRMQREGYTIVALEQTSSSESLTTYQFPDKVVIVLGNEKEGIPVEILDAVDHCVEIPQLGVIRSLNVHVSGAILLWGYTQQQLAKA</sequence>
<dbReference type="Pfam" id="PF00588">
    <property type="entry name" value="SpoU_methylase"/>
    <property type="match status" value="1"/>
</dbReference>
<dbReference type="InParanoid" id="T0QMW4"/>
<dbReference type="SUPFAM" id="SSF48371">
    <property type="entry name" value="ARM repeat"/>
    <property type="match status" value="1"/>
</dbReference>
<reference evidence="12 13" key="1">
    <citation type="submission" date="2012-04" db="EMBL/GenBank/DDBJ databases">
        <title>The Genome Sequence of Saprolegnia declina VS20.</title>
        <authorList>
            <consortium name="The Broad Institute Genome Sequencing Platform"/>
            <person name="Russ C."/>
            <person name="Nusbaum C."/>
            <person name="Tyler B."/>
            <person name="van West P."/>
            <person name="Dieguez-Uribeondo J."/>
            <person name="de Bruijn I."/>
            <person name="Tripathy S."/>
            <person name="Jiang R."/>
            <person name="Young S.K."/>
            <person name="Zeng Q."/>
            <person name="Gargeya S."/>
            <person name="Fitzgerald M."/>
            <person name="Haas B."/>
            <person name="Abouelleil A."/>
            <person name="Alvarado L."/>
            <person name="Arachchi H.M."/>
            <person name="Berlin A."/>
            <person name="Chapman S.B."/>
            <person name="Goldberg J."/>
            <person name="Griggs A."/>
            <person name="Gujja S."/>
            <person name="Hansen M."/>
            <person name="Howarth C."/>
            <person name="Imamovic A."/>
            <person name="Larimer J."/>
            <person name="McCowen C."/>
            <person name="Montmayeur A."/>
            <person name="Murphy C."/>
            <person name="Neiman D."/>
            <person name="Pearson M."/>
            <person name="Priest M."/>
            <person name="Roberts A."/>
            <person name="Saif S."/>
            <person name="Shea T."/>
            <person name="Sisk P."/>
            <person name="Sykes S."/>
            <person name="Wortman J."/>
            <person name="Nusbaum C."/>
            <person name="Birren B."/>
        </authorList>
    </citation>
    <scope>NUCLEOTIDE SEQUENCE [LARGE SCALE GENOMIC DNA]</scope>
    <source>
        <strain evidence="12 13">VS20</strain>
    </source>
</reference>
<keyword evidence="2" id="KW-0808">Transferase</keyword>
<keyword evidence="3" id="KW-0949">S-adenosyl-L-methionine</keyword>
<evidence type="ECO:0000313" key="12">
    <source>
        <dbReference type="EMBL" id="EQC36041.1"/>
    </source>
</evidence>
<keyword evidence="1" id="KW-0489">Methyltransferase</keyword>
<gene>
    <name evidence="12" type="ORF">SDRG_06778</name>
</gene>
<evidence type="ECO:0000256" key="5">
    <source>
        <dbReference type="ARBA" id="ARBA00022990"/>
    </source>
</evidence>
<comment type="catalytic activity">
    <reaction evidence="6">
        <text>guanosine(18) in tRNA + S-adenosyl-L-methionine = 2'-O-methylguanosine(18) in tRNA + S-adenosyl-L-homocysteine + H(+)</text>
        <dbReference type="Rhea" id="RHEA:20077"/>
        <dbReference type="Rhea" id="RHEA-COMP:10190"/>
        <dbReference type="Rhea" id="RHEA-COMP:10192"/>
        <dbReference type="ChEBI" id="CHEBI:15378"/>
        <dbReference type="ChEBI" id="CHEBI:57856"/>
        <dbReference type="ChEBI" id="CHEBI:59789"/>
        <dbReference type="ChEBI" id="CHEBI:74269"/>
        <dbReference type="ChEBI" id="CHEBI:74445"/>
        <dbReference type="EC" id="2.1.1.34"/>
    </reaction>
    <physiologicalReaction direction="left-to-right" evidence="6">
        <dbReference type="Rhea" id="RHEA:20078"/>
    </physiologicalReaction>
</comment>
<dbReference type="GO" id="GO:0003723">
    <property type="term" value="F:RNA binding"/>
    <property type="evidence" value="ECO:0007669"/>
    <property type="project" value="UniProtKB-KW"/>
</dbReference>
<dbReference type="InterPro" id="IPR045330">
    <property type="entry name" value="TRM3/TARBP1"/>
</dbReference>
<dbReference type="SUPFAM" id="SSF75217">
    <property type="entry name" value="alpha/beta knot"/>
    <property type="match status" value="1"/>
</dbReference>
<evidence type="ECO:0000256" key="10">
    <source>
        <dbReference type="ARBA" id="ARBA00093656"/>
    </source>
</evidence>
<organism evidence="12 13">
    <name type="scientific">Saprolegnia diclina (strain VS20)</name>
    <dbReference type="NCBI Taxonomy" id="1156394"/>
    <lineage>
        <taxon>Eukaryota</taxon>
        <taxon>Sar</taxon>
        <taxon>Stramenopiles</taxon>
        <taxon>Oomycota</taxon>
        <taxon>Saprolegniomycetes</taxon>
        <taxon>Saprolegniales</taxon>
        <taxon>Saprolegniaceae</taxon>
        <taxon>Saprolegnia</taxon>
    </lineage>
</organism>
<dbReference type="OMA" id="NVTPDWQ"/>
<evidence type="ECO:0000256" key="2">
    <source>
        <dbReference type="ARBA" id="ARBA00022679"/>
    </source>
</evidence>
<dbReference type="Gene3D" id="3.40.1280.10">
    <property type="match status" value="1"/>
</dbReference>
<dbReference type="RefSeq" id="XP_008610803.1">
    <property type="nucleotide sequence ID" value="XM_008612581.1"/>
</dbReference>
<evidence type="ECO:0000256" key="3">
    <source>
        <dbReference type="ARBA" id="ARBA00022691"/>
    </source>
</evidence>
<feature type="domain" description="tRNA/rRNA methyltransferase SpoU type" evidence="11">
    <location>
        <begin position="1267"/>
        <end position="1409"/>
    </location>
</feature>
<dbReference type="STRING" id="1156394.T0QMW4"/>
<dbReference type="EMBL" id="JH767149">
    <property type="protein sequence ID" value="EQC36041.1"/>
    <property type="molecule type" value="Genomic_DNA"/>
</dbReference>
<keyword evidence="5" id="KW-0007">Acetylation</keyword>
<dbReference type="GO" id="GO:0141100">
    <property type="term" value="F:tRNA (guanine(18)-2'-O)-methyltransferase activity"/>
    <property type="evidence" value="ECO:0007669"/>
    <property type="project" value="UniProtKB-EC"/>
</dbReference>
<dbReference type="InterPro" id="IPR001537">
    <property type="entry name" value="SpoU_MeTrfase"/>
</dbReference>
<evidence type="ECO:0000256" key="6">
    <source>
        <dbReference type="ARBA" id="ARBA00093266"/>
    </source>
</evidence>
<dbReference type="FunFam" id="3.40.1280.10:FF:000010">
    <property type="entry name" value="probable methyltransferase TARBP1"/>
    <property type="match status" value="1"/>
</dbReference>
<evidence type="ECO:0000256" key="1">
    <source>
        <dbReference type="ARBA" id="ARBA00022603"/>
    </source>
</evidence>
<evidence type="ECO:0000259" key="11">
    <source>
        <dbReference type="Pfam" id="PF00588"/>
    </source>
</evidence>
<evidence type="ECO:0000313" key="13">
    <source>
        <dbReference type="Proteomes" id="UP000030762"/>
    </source>
</evidence>
<dbReference type="GO" id="GO:0030488">
    <property type="term" value="P:tRNA methylation"/>
    <property type="evidence" value="ECO:0007669"/>
    <property type="project" value="InterPro"/>
</dbReference>
<proteinExistence type="predicted"/>
<dbReference type="eggNOG" id="KOG0839">
    <property type="taxonomic scope" value="Eukaryota"/>
</dbReference>
<dbReference type="GeneID" id="19947505"/>
<keyword evidence="4" id="KW-0694">RNA-binding</keyword>
<evidence type="ECO:0000256" key="8">
    <source>
        <dbReference type="ARBA" id="ARBA00093594"/>
    </source>
</evidence>
<dbReference type="Proteomes" id="UP000030762">
    <property type="component" value="Unassembled WGS sequence"/>
</dbReference>
<evidence type="ECO:0000256" key="7">
    <source>
        <dbReference type="ARBA" id="ARBA00093361"/>
    </source>
</evidence>
<dbReference type="InterPro" id="IPR029028">
    <property type="entry name" value="Alpha/beta_knot_MTases"/>
</dbReference>
<keyword evidence="13" id="KW-1185">Reference proteome</keyword>
<accession>T0QMW4</accession>
<protein>
    <recommendedName>
        <fullName evidence="9">tRNA (guanosine(18)-2'-O)-methyltransferase TARBP1</fullName>
        <ecNumber evidence="8">2.1.1.34</ecNumber>
    </recommendedName>
    <alternativeName>
        <fullName evidence="10">TAR RNA-binding protein 1</fullName>
    </alternativeName>
</protein>
<dbReference type="VEuPathDB" id="FungiDB:SDRG_06778"/>
<dbReference type="PANTHER" id="PTHR12029">
    <property type="entry name" value="RNA METHYLTRANSFERASE"/>
    <property type="match status" value="1"/>
</dbReference>
<name>T0QMW4_SAPDV</name>
<dbReference type="InterPro" id="IPR016024">
    <property type="entry name" value="ARM-type_fold"/>
</dbReference>
<evidence type="ECO:0000256" key="4">
    <source>
        <dbReference type="ARBA" id="ARBA00022884"/>
    </source>
</evidence>
<dbReference type="EC" id="2.1.1.34" evidence="8"/>
<dbReference type="InterPro" id="IPR029026">
    <property type="entry name" value="tRNA_m1G_MTases_N"/>
</dbReference>
<dbReference type="CDD" id="cd18091">
    <property type="entry name" value="SpoU-like_TRM3-like"/>
    <property type="match status" value="1"/>
</dbReference>
<evidence type="ECO:0000256" key="9">
    <source>
        <dbReference type="ARBA" id="ARBA00093636"/>
    </source>
</evidence>